<evidence type="ECO:0000313" key="7">
    <source>
        <dbReference type="Proteomes" id="UP000051845"/>
    </source>
</evidence>
<dbReference type="PANTHER" id="PTHR30346">
    <property type="entry name" value="TRANSCRIPTIONAL DUAL REGULATOR HCAR-RELATED"/>
    <property type="match status" value="1"/>
</dbReference>
<keyword evidence="2" id="KW-0805">Transcription regulation</keyword>
<dbReference type="GO" id="GO:0003677">
    <property type="term" value="F:DNA binding"/>
    <property type="evidence" value="ECO:0007669"/>
    <property type="project" value="UniProtKB-KW"/>
</dbReference>
<dbReference type="Pfam" id="PF03466">
    <property type="entry name" value="LysR_substrate"/>
    <property type="match status" value="1"/>
</dbReference>
<evidence type="ECO:0000256" key="3">
    <source>
        <dbReference type="ARBA" id="ARBA00023125"/>
    </source>
</evidence>
<name>A0A0R2BDV6_SECCO</name>
<dbReference type="RefSeq" id="WP_056996055.1">
    <property type="nucleotide sequence ID" value="NZ_AYYR01000009.1"/>
</dbReference>
<dbReference type="FunFam" id="1.10.10.10:FF:000001">
    <property type="entry name" value="LysR family transcriptional regulator"/>
    <property type="match status" value="1"/>
</dbReference>
<dbReference type="GO" id="GO:0032993">
    <property type="term" value="C:protein-DNA complex"/>
    <property type="evidence" value="ECO:0007669"/>
    <property type="project" value="TreeGrafter"/>
</dbReference>
<accession>A0A0R2BDV6</accession>
<dbReference type="InterPro" id="IPR000847">
    <property type="entry name" value="LysR_HTH_N"/>
</dbReference>
<dbReference type="Gene3D" id="1.10.10.10">
    <property type="entry name" value="Winged helix-like DNA-binding domain superfamily/Winged helix DNA-binding domain"/>
    <property type="match status" value="1"/>
</dbReference>
<dbReference type="PROSITE" id="PS50931">
    <property type="entry name" value="HTH_LYSR"/>
    <property type="match status" value="1"/>
</dbReference>
<evidence type="ECO:0000256" key="4">
    <source>
        <dbReference type="ARBA" id="ARBA00023163"/>
    </source>
</evidence>
<dbReference type="STRING" id="33960.TY91_11300"/>
<feature type="domain" description="HTH lysR-type" evidence="5">
    <location>
        <begin position="1"/>
        <end position="58"/>
    </location>
</feature>
<dbReference type="GO" id="GO:0003700">
    <property type="term" value="F:DNA-binding transcription factor activity"/>
    <property type="evidence" value="ECO:0007669"/>
    <property type="project" value="InterPro"/>
</dbReference>
<gene>
    <name evidence="6" type="ORF">FC82_GL003081</name>
</gene>
<dbReference type="Pfam" id="PF00126">
    <property type="entry name" value="HTH_1"/>
    <property type="match status" value="1"/>
</dbReference>
<dbReference type="InterPro" id="IPR036390">
    <property type="entry name" value="WH_DNA-bd_sf"/>
</dbReference>
<protein>
    <submittedName>
        <fullName evidence="6">Transcription regulator</fullName>
    </submittedName>
</protein>
<evidence type="ECO:0000313" key="6">
    <source>
        <dbReference type="EMBL" id="KRM77709.1"/>
    </source>
</evidence>
<dbReference type="SUPFAM" id="SSF46785">
    <property type="entry name" value="Winged helix' DNA-binding domain"/>
    <property type="match status" value="1"/>
</dbReference>
<dbReference type="Gene3D" id="3.40.190.10">
    <property type="entry name" value="Periplasmic binding protein-like II"/>
    <property type="match status" value="2"/>
</dbReference>
<dbReference type="AlphaFoldDB" id="A0A0R2BDV6"/>
<evidence type="ECO:0000259" key="5">
    <source>
        <dbReference type="PROSITE" id="PS50931"/>
    </source>
</evidence>
<proteinExistence type="inferred from homology"/>
<dbReference type="InterPro" id="IPR005119">
    <property type="entry name" value="LysR_subst-bd"/>
</dbReference>
<comment type="caution">
    <text evidence="6">The sequence shown here is derived from an EMBL/GenBank/DDBJ whole genome shotgun (WGS) entry which is preliminary data.</text>
</comment>
<reference evidence="6 7" key="1">
    <citation type="journal article" date="2015" name="Genome Announc.">
        <title>Expanding the biotechnology potential of lactobacilli through comparative genomics of 213 strains and associated genera.</title>
        <authorList>
            <person name="Sun Z."/>
            <person name="Harris H.M."/>
            <person name="McCann A."/>
            <person name="Guo C."/>
            <person name="Argimon S."/>
            <person name="Zhang W."/>
            <person name="Yang X."/>
            <person name="Jeffery I.B."/>
            <person name="Cooney J.C."/>
            <person name="Kagawa T.F."/>
            <person name="Liu W."/>
            <person name="Song Y."/>
            <person name="Salvetti E."/>
            <person name="Wrobel A."/>
            <person name="Rasinkangas P."/>
            <person name="Parkhill J."/>
            <person name="Rea M.C."/>
            <person name="O'Sullivan O."/>
            <person name="Ritari J."/>
            <person name="Douillard F.P."/>
            <person name="Paul Ross R."/>
            <person name="Yang R."/>
            <person name="Briner A.E."/>
            <person name="Felis G.E."/>
            <person name="de Vos W.M."/>
            <person name="Barrangou R."/>
            <person name="Klaenhammer T.R."/>
            <person name="Caufield P.W."/>
            <person name="Cui Y."/>
            <person name="Zhang H."/>
            <person name="O'Toole P.W."/>
        </authorList>
    </citation>
    <scope>NUCLEOTIDE SEQUENCE [LARGE SCALE GENOMIC DNA]</scope>
    <source>
        <strain evidence="6 7">DSM 20515</strain>
    </source>
</reference>
<dbReference type="SUPFAM" id="SSF53850">
    <property type="entry name" value="Periplasmic binding protein-like II"/>
    <property type="match status" value="1"/>
</dbReference>
<dbReference type="PANTHER" id="PTHR30346:SF0">
    <property type="entry name" value="HCA OPERON TRANSCRIPTIONAL ACTIVATOR HCAR"/>
    <property type="match status" value="1"/>
</dbReference>
<organism evidence="6 7">
    <name type="scientific">Secundilactobacillus collinoides DSM 20515 = JCM 1123</name>
    <dbReference type="NCBI Taxonomy" id="1423733"/>
    <lineage>
        <taxon>Bacteria</taxon>
        <taxon>Bacillati</taxon>
        <taxon>Bacillota</taxon>
        <taxon>Bacilli</taxon>
        <taxon>Lactobacillales</taxon>
        <taxon>Lactobacillaceae</taxon>
        <taxon>Secundilactobacillus</taxon>
    </lineage>
</organism>
<sequence>MNTDRLKYFVDSAELKSFSAAASKHYISQTAISKQIHTLEQELNSQLFKIENNKIQLTNAGRFFYSKAKLILNDLSVAVAQTEQLSQTESQTLRIGFTTSFESITAAKILMPFQQVHPDISLFPVQQTYQQGREGLSNQTLDIVFAIDYGIAHLLDDSAIQMAVVKKGEMILGINSTHHLAQKTFLDGQELTDETIGFYNFDGTTPAPFGMVTNAQRDGYVIEHTRRYDRLEELLLNVSLNNCITFVPEGFDYANYPNIVYRHIKNTSHLYQIGVFVNKQNNNPAVKQFVRAFESVYHQNWQSE</sequence>
<keyword evidence="4" id="KW-0804">Transcription</keyword>
<keyword evidence="3" id="KW-0238">DNA-binding</keyword>
<evidence type="ECO:0000256" key="2">
    <source>
        <dbReference type="ARBA" id="ARBA00023015"/>
    </source>
</evidence>
<dbReference type="Proteomes" id="UP000051845">
    <property type="component" value="Unassembled WGS sequence"/>
</dbReference>
<dbReference type="EMBL" id="AYYR01000009">
    <property type="protein sequence ID" value="KRM77709.1"/>
    <property type="molecule type" value="Genomic_DNA"/>
</dbReference>
<comment type="similarity">
    <text evidence="1">Belongs to the LysR transcriptional regulatory family.</text>
</comment>
<dbReference type="InterPro" id="IPR036388">
    <property type="entry name" value="WH-like_DNA-bd_sf"/>
</dbReference>
<dbReference type="PATRIC" id="fig|1423733.4.peg.3205"/>
<dbReference type="PRINTS" id="PR00039">
    <property type="entry name" value="HTHLYSR"/>
</dbReference>
<evidence type="ECO:0000256" key="1">
    <source>
        <dbReference type="ARBA" id="ARBA00009437"/>
    </source>
</evidence>